<name>A0A7L5JN97_9BACT</name>
<dbReference type="GO" id="GO:0009055">
    <property type="term" value="F:electron transfer activity"/>
    <property type="evidence" value="ECO:0007669"/>
    <property type="project" value="InterPro"/>
</dbReference>
<dbReference type="GO" id="GO:0046872">
    <property type="term" value="F:metal ion binding"/>
    <property type="evidence" value="ECO:0007669"/>
    <property type="project" value="UniProtKB-KW"/>
</dbReference>
<accession>A0A7L5JN97</accession>
<dbReference type="SUPFAM" id="SSF46626">
    <property type="entry name" value="Cytochrome c"/>
    <property type="match status" value="1"/>
</dbReference>
<sequence>MKKSLIITAATILLFAGCTEEKKETKVEAAKQEVVQTNQPKVEEAKVQEVKAELKVVETKTEGKKVEEAKSEVVVASNDGETLFKTCTSCHGTKGEKEALGKSQVIAGWDKDRVVKALNGYKDGTYGGVMKGIMKPHVETKTPEQIEILANYISKL</sequence>
<dbReference type="InterPro" id="IPR036909">
    <property type="entry name" value="Cyt_c-like_dom_sf"/>
</dbReference>
<evidence type="ECO:0000313" key="7">
    <source>
        <dbReference type="Proteomes" id="UP000509513"/>
    </source>
</evidence>
<proteinExistence type="predicted"/>
<gene>
    <name evidence="6" type="ORF">ACBT_0667</name>
</gene>
<evidence type="ECO:0000259" key="5">
    <source>
        <dbReference type="PROSITE" id="PS51007"/>
    </source>
</evidence>
<evidence type="ECO:0000256" key="4">
    <source>
        <dbReference type="PROSITE-ProRule" id="PRU00433"/>
    </source>
</evidence>
<organism evidence="6 7">
    <name type="scientific">Aliarcobacter cibarius</name>
    <dbReference type="NCBI Taxonomy" id="255507"/>
    <lineage>
        <taxon>Bacteria</taxon>
        <taxon>Pseudomonadati</taxon>
        <taxon>Campylobacterota</taxon>
        <taxon>Epsilonproteobacteria</taxon>
        <taxon>Campylobacterales</taxon>
        <taxon>Arcobacteraceae</taxon>
        <taxon>Aliarcobacter</taxon>
    </lineage>
</organism>
<dbReference type="PROSITE" id="PS51257">
    <property type="entry name" value="PROKAR_LIPOPROTEIN"/>
    <property type="match status" value="1"/>
</dbReference>
<feature type="domain" description="Cytochrome c" evidence="5">
    <location>
        <begin position="75"/>
        <end position="156"/>
    </location>
</feature>
<dbReference type="AlphaFoldDB" id="A0A7L5JN97"/>
<evidence type="ECO:0000256" key="3">
    <source>
        <dbReference type="ARBA" id="ARBA00023004"/>
    </source>
</evidence>
<dbReference type="InterPro" id="IPR009056">
    <property type="entry name" value="Cyt_c-like_dom"/>
</dbReference>
<keyword evidence="3 4" id="KW-0408">Iron</keyword>
<dbReference type="GO" id="GO:0020037">
    <property type="term" value="F:heme binding"/>
    <property type="evidence" value="ECO:0007669"/>
    <property type="project" value="InterPro"/>
</dbReference>
<dbReference type="KEGG" id="acib:ACBT_0667"/>
<protein>
    <submittedName>
        <fullName evidence="6">Cytochrome c</fullName>
    </submittedName>
</protein>
<evidence type="ECO:0000256" key="2">
    <source>
        <dbReference type="ARBA" id="ARBA00022723"/>
    </source>
</evidence>
<keyword evidence="2 4" id="KW-0479">Metal-binding</keyword>
<dbReference type="Gene3D" id="1.10.760.10">
    <property type="entry name" value="Cytochrome c-like domain"/>
    <property type="match status" value="1"/>
</dbReference>
<reference evidence="6 7" key="1">
    <citation type="submission" date="2020-05" db="EMBL/GenBank/DDBJ databases">
        <title>Complete genome sequencing of Campylobacter and Arcobacter type strains.</title>
        <authorList>
            <person name="Miller W.G."/>
            <person name="Yee E."/>
        </authorList>
    </citation>
    <scope>NUCLEOTIDE SEQUENCE [LARGE SCALE GENOMIC DNA]</scope>
    <source>
        <strain evidence="6 7">LMG 21996</strain>
    </source>
</reference>
<keyword evidence="1 4" id="KW-0349">Heme</keyword>
<evidence type="ECO:0000256" key="1">
    <source>
        <dbReference type="ARBA" id="ARBA00022617"/>
    </source>
</evidence>
<evidence type="ECO:0000313" key="6">
    <source>
        <dbReference type="EMBL" id="QKJ26620.1"/>
    </source>
</evidence>
<dbReference type="Proteomes" id="UP000509513">
    <property type="component" value="Chromosome"/>
</dbReference>
<dbReference type="PROSITE" id="PS51007">
    <property type="entry name" value="CYTC"/>
    <property type="match status" value="1"/>
</dbReference>
<dbReference type="RefSeq" id="WP_024775478.1">
    <property type="nucleotide sequence ID" value="NZ_CP054051.1"/>
</dbReference>
<dbReference type="Pfam" id="PF00034">
    <property type="entry name" value="Cytochrom_C"/>
    <property type="match status" value="1"/>
</dbReference>
<dbReference type="EMBL" id="CP054051">
    <property type="protein sequence ID" value="QKJ26620.1"/>
    <property type="molecule type" value="Genomic_DNA"/>
</dbReference>